<dbReference type="STRING" id="1797247.A2419_01460"/>
<gene>
    <name evidence="3" type="ORF">A2419_01460</name>
</gene>
<comment type="caution">
    <text evidence="3">The sequence shown here is derived from an EMBL/GenBank/DDBJ whole genome shotgun (WGS) entry which is preliminary data.</text>
</comment>
<dbReference type="Pfam" id="PF00156">
    <property type="entry name" value="Pribosyltran"/>
    <property type="match status" value="1"/>
</dbReference>
<dbReference type="InterPro" id="IPR051910">
    <property type="entry name" value="ComF/GntX_DNA_util-trans"/>
</dbReference>
<dbReference type="Proteomes" id="UP000176568">
    <property type="component" value="Unassembled WGS sequence"/>
</dbReference>
<dbReference type="CDD" id="cd06223">
    <property type="entry name" value="PRTases_typeI"/>
    <property type="match status" value="1"/>
</dbReference>
<dbReference type="PANTHER" id="PTHR47505:SF1">
    <property type="entry name" value="DNA UTILIZATION PROTEIN YHGH"/>
    <property type="match status" value="1"/>
</dbReference>
<dbReference type="Gene3D" id="3.40.50.2020">
    <property type="match status" value="1"/>
</dbReference>
<evidence type="ECO:0000313" key="4">
    <source>
        <dbReference type="Proteomes" id="UP000176568"/>
    </source>
</evidence>
<evidence type="ECO:0000259" key="2">
    <source>
        <dbReference type="Pfam" id="PF00156"/>
    </source>
</evidence>
<comment type="similarity">
    <text evidence="1">Belongs to the ComF/GntX family.</text>
</comment>
<proteinExistence type="inferred from homology"/>
<protein>
    <recommendedName>
        <fullName evidence="2">Phosphoribosyltransferase domain-containing protein</fullName>
    </recommendedName>
</protein>
<reference evidence="3 4" key="1">
    <citation type="journal article" date="2016" name="Nat. Commun.">
        <title>Thousands of microbial genomes shed light on interconnected biogeochemical processes in an aquifer system.</title>
        <authorList>
            <person name="Anantharaman K."/>
            <person name="Brown C.T."/>
            <person name="Hug L.A."/>
            <person name="Sharon I."/>
            <person name="Castelle C.J."/>
            <person name="Probst A.J."/>
            <person name="Thomas B.C."/>
            <person name="Singh A."/>
            <person name="Wilkins M.J."/>
            <person name="Karaoz U."/>
            <person name="Brodie E.L."/>
            <person name="Williams K.H."/>
            <person name="Hubbard S.S."/>
            <person name="Banfield J.F."/>
        </authorList>
    </citation>
    <scope>NUCLEOTIDE SEQUENCE [LARGE SCALE GENOMIC DNA]</scope>
</reference>
<dbReference type="EMBL" id="MEXB01000012">
    <property type="protein sequence ID" value="OGC88120.1"/>
    <property type="molecule type" value="Genomic_DNA"/>
</dbReference>
<dbReference type="PANTHER" id="PTHR47505">
    <property type="entry name" value="DNA UTILIZATION PROTEIN YHGH"/>
    <property type="match status" value="1"/>
</dbReference>
<sequence>MNISDILTRLLDSIAPPRATDEVVRALTLQELRKLTLRGDKSGSLPYHDERVTALVWELKYFTHKRAAKLAGAILADVLVGIAAESLGTPLLIPIPMHAARRRERGHNQTEVLCGAALVHAKDFFEYKPRILARVKATPQQQGLHKSEREQNLTKAMKVLDEKEVKGRVCVVVDDVSTTGATFAEATRALREAGAREIICVALAYS</sequence>
<evidence type="ECO:0000256" key="1">
    <source>
        <dbReference type="ARBA" id="ARBA00008007"/>
    </source>
</evidence>
<dbReference type="InterPro" id="IPR000836">
    <property type="entry name" value="PRTase_dom"/>
</dbReference>
<name>A0A1F4Y2C0_9BACT</name>
<dbReference type="InterPro" id="IPR029057">
    <property type="entry name" value="PRTase-like"/>
</dbReference>
<accession>A0A1F4Y2C0</accession>
<dbReference type="AlphaFoldDB" id="A0A1F4Y2C0"/>
<feature type="domain" description="Phosphoribosyltransferase" evidence="2">
    <location>
        <begin position="149"/>
        <end position="204"/>
    </location>
</feature>
<evidence type="ECO:0000313" key="3">
    <source>
        <dbReference type="EMBL" id="OGC88120.1"/>
    </source>
</evidence>
<dbReference type="SUPFAM" id="SSF53271">
    <property type="entry name" value="PRTase-like"/>
    <property type="match status" value="1"/>
</dbReference>
<organism evidence="3 4">
    <name type="scientific">Candidatus Adlerbacteria bacterium RIFOXYC1_FULL_48_26</name>
    <dbReference type="NCBI Taxonomy" id="1797247"/>
    <lineage>
        <taxon>Bacteria</taxon>
        <taxon>Candidatus Adleribacteriota</taxon>
    </lineage>
</organism>